<feature type="compositionally biased region" description="Basic residues" evidence="1">
    <location>
        <begin position="271"/>
        <end position="290"/>
    </location>
</feature>
<protein>
    <submittedName>
        <fullName evidence="2">Uncharacterized protein</fullName>
    </submittedName>
</protein>
<dbReference type="AlphaFoldDB" id="A0AAD3CIK2"/>
<dbReference type="Proteomes" id="UP001054902">
    <property type="component" value="Unassembled WGS sequence"/>
</dbReference>
<gene>
    <name evidence="2" type="ORF">CTEN210_03000</name>
</gene>
<reference evidence="2 3" key="1">
    <citation type="journal article" date="2021" name="Sci. Rep.">
        <title>The genome of the diatom Chaetoceros tenuissimus carries an ancient integrated fragment of an extant virus.</title>
        <authorList>
            <person name="Hongo Y."/>
            <person name="Kimura K."/>
            <person name="Takaki Y."/>
            <person name="Yoshida Y."/>
            <person name="Baba S."/>
            <person name="Kobayashi G."/>
            <person name="Nagasaki K."/>
            <person name="Hano T."/>
            <person name="Tomaru Y."/>
        </authorList>
    </citation>
    <scope>NUCLEOTIDE SEQUENCE [LARGE SCALE GENOMIC DNA]</scope>
    <source>
        <strain evidence="2 3">NIES-3715</strain>
    </source>
</reference>
<keyword evidence="3" id="KW-1185">Reference proteome</keyword>
<evidence type="ECO:0000256" key="1">
    <source>
        <dbReference type="SAM" id="MobiDB-lite"/>
    </source>
</evidence>
<feature type="region of interest" description="Disordered" evidence="1">
    <location>
        <begin position="263"/>
        <end position="290"/>
    </location>
</feature>
<evidence type="ECO:0000313" key="2">
    <source>
        <dbReference type="EMBL" id="GFH46526.1"/>
    </source>
</evidence>
<dbReference type="EMBL" id="BLLK01000022">
    <property type="protein sequence ID" value="GFH46526.1"/>
    <property type="molecule type" value="Genomic_DNA"/>
</dbReference>
<organism evidence="2 3">
    <name type="scientific">Chaetoceros tenuissimus</name>
    <dbReference type="NCBI Taxonomy" id="426638"/>
    <lineage>
        <taxon>Eukaryota</taxon>
        <taxon>Sar</taxon>
        <taxon>Stramenopiles</taxon>
        <taxon>Ochrophyta</taxon>
        <taxon>Bacillariophyta</taxon>
        <taxon>Coscinodiscophyceae</taxon>
        <taxon>Chaetocerotophycidae</taxon>
        <taxon>Chaetocerotales</taxon>
        <taxon>Chaetocerotaceae</taxon>
        <taxon>Chaetoceros</taxon>
    </lineage>
</organism>
<comment type="caution">
    <text evidence="2">The sequence shown here is derived from an EMBL/GenBank/DDBJ whole genome shotgun (WGS) entry which is preliminary data.</text>
</comment>
<sequence>MLQTIGICKTWEQKDSQIEYTRKVIKKESRLNLDMKIFKKKRTGKDPGKSVQFRDDDDYTVTDFLTDFEGHKEDLQEWGRIVRSFSMFEEHGGQIHQSRSIHGVQKGMSKKRSDNENTQEGKALYNLRKKLMKKKNLQKKKQRQSKVEISRTYSNLTSKMERKERVGTASFGRTRSDSFLGEDVKGRTIGIYNKSREERNPASLARHNAYDQRDSPFLEEPCYCGTLEDTLEDTLDTLGDTLEEYHNSMEAERMQRREQMLKEKTNIKREKFNKKAKKKTLKRNIRKGLK</sequence>
<proteinExistence type="predicted"/>
<evidence type="ECO:0000313" key="3">
    <source>
        <dbReference type="Proteomes" id="UP001054902"/>
    </source>
</evidence>
<accession>A0AAD3CIK2</accession>
<name>A0AAD3CIK2_9STRA</name>